<dbReference type="PANTHER" id="PTHR44051:SF2">
    <property type="entry name" value="HYPOTHETICAL GLUTATHIONE S-TRANSFERASE LIKE PROTEIN"/>
    <property type="match status" value="1"/>
</dbReference>
<organism evidence="3 4">
    <name type="scientific">Swaminathania salitolerans</name>
    <dbReference type="NCBI Taxonomy" id="182838"/>
    <lineage>
        <taxon>Bacteria</taxon>
        <taxon>Pseudomonadati</taxon>
        <taxon>Pseudomonadota</taxon>
        <taxon>Alphaproteobacteria</taxon>
        <taxon>Acetobacterales</taxon>
        <taxon>Acetobacteraceae</taxon>
        <taxon>Swaminathania</taxon>
    </lineage>
</organism>
<name>A0A511BKF5_9PROT</name>
<dbReference type="InterPro" id="IPR036249">
    <property type="entry name" value="Thioredoxin-like_sf"/>
</dbReference>
<feature type="domain" description="GST N-terminal" evidence="1">
    <location>
        <begin position="1"/>
        <end position="80"/>
    </location>
</feature>
<dbReference type="Pfam" id="PF13409">
    <property type="entry name" value="GST_N_2"/>
    <property type="match status" value="1"/>
</dbReference>
<dbReference type="InterPro" id="IPR040079">
    <property type="entry name" value="Glutathione_S-Trfase"/>
</dbReference>
<feature type="domain" description="GST C-terminal" evidence="2">
    <location>
        <begin position="85"/>
        <end position="206"/>
    </location>
</feature>
<evidence type="ECO:0000259" key="1">
    <source>
        <dbReference type="PROSITE" id="PS50404"/>
    </source>
</evidence>
<dbReference type="AlphaFoldDB" id="A0A511BKF5"/>
<dbReference type="Gene3D" id="1.20.1050.10">
    <property type="match status" value="1"/>
</dbReference>
<dbReference type="Pfam" id="PF00043">
    <property type="entry name" value="GST_C"/>
    <property type="match status" value="1"/>
</dbReference>
<sequence>MKLYHFPLSGHSHRAALFLTLCGLPFEIVPVDLARGQQKEKDFLALNPFGEVPVLVDGQHVIADSHAILLYLARKTGPSHWYPEDPCTQGEIQKWLAVSAGKIAYGVCTARLITLFGAQDDAEKAIALAHTTLKVIEQRLGATDWIAGTPAPTIADIALYSYVAVAPEGNVSLIPYPAIRHWLSRLERLPGFVPMPRSKVGMSAEC</sequence>
<dbReference type="CDD" id="cd03206">
    <property type="entry name" value="GST_C_7"/>
    <property type="match status" value="1"/>
</dbReference>
<proteinExistence type="predicted"/>
<protein>
    <submittedName>
        <fullName evidence="3">Glutathione S-transferase</fullName>
    </submittedName>
</protein>
<dbReference type="InterPro" id="IPR010987">
    <property type="entry name" value="Glutathione-S-Trfase_C-like"/>
</dbReference>
<dbReference type="InterPro" id="IPR004045">
    <property type="entry name" value="Glutathione_S-Trfase_N"/>
</dbReference>
<dbReference type="SUPFAM" id="SSF47616">
    <property type="entry name" value="GST C-terminal domain-like"/>
    <property type="match status" value="1"/>
</dbReference>
<keyword evidence="4" id="KW-1185">Reference proteome</keyword>
<dbReference type="CDD" id="cd03056">
    <property type="entry name" value="GST_N_4"/>
    <property type="match status" value="1"/>
</dbReference>
<dbReference type="EMBL" id="BJVC01000001">
    <property type="protein sequence ID" value="GEL00849.1"/>
    <property type="molecule type" value="Genomic_DNA"/>
</dbReference>
<keyword evidence="3" id="KW-0808">Transferase</keyword>
<evidence type="ECO:0000313" key="4">
    <source>
        <dbReference type="Proteomes" id="UP000321405"/>
    </source>
</evidence>
<evidence type="ECO:0000259" key="2">
    <source>
        <dbReference type="PROSITE" id="PS50405"/>
    </source>
</evidence>
<dbReference type="InterPro" id="IPR004046">
    <property type="entry name" value="GST_C"/>
</dbReference>
<dbReference type="SFLD" id="SFLDG01151">
    <property type="entry name" value="Main.2:_Nu-like"/>
    <property type="match status" value="1"/>
</dbReference>
<dbReference type="SFLD" id="SFLDG00358">
    <property type="entry name" value="Main_(cytGST)"/>
    <property type="match status" value="1"/>
</dbReference>
<dbReference type="RefSeq" id="WP_147091913.1">
    <property type="nucleotide sequence ID" value="NZ_BJVC01000001.1"/>
</dbReference>
<comment type="caution">
    <text evidence="3">The sequence shown here is derived from an EMBL/GenBank/DDBJ whole genome shotgun (WGS) entry which is preliminary data.</text>
</comment>
<dbReference type="Proteomes" id="UP000321405">
    <property type="component" value="Unassembled WGS sequence"/>
</dbReference>
<accession>A0A511BKF5</accession>
<dbReference type="OrthoDB" id="9810080at2"/>
<dbReference type="Gene3D" id="3.40.30.10">
    <property type="entry name" value="Glutaredoxin"/>
    <property type="match status" value="1"/>
</dbReference>
<evidence type="ECO:0000313" key="3">
    <source>
        <dbReference type="EMBL" id="GEL00849.1"/>
    </source>
</evidence>
<reference evidence="3 4" key="1">
    <citation type="submission" date="2019-07" db="EMBL/GenBank/DDBJ databases">
        <title>Whole genome shotgun sequence of Swaminathania salitolerans NBRC 104436.</title>
        <authorList>
            <person name="Hosoyama A."/>
            <person name="Uohara A."/>
            <person name="Ohji S."/>
            <person name="Ichikawa N."/>
        </authorList>
    </citation>
    <scope>NUCLEOTIDE SEQUENCE [LARGE SCALE GENOMIC DNA]</scope>
    <source>
        <strain evidence="3 4">NBRC 104436</strain>
    </source>
</reference>
<dbReference type="GO" id="GO:0016740">
    <property type="term" value="F:transferase activity"/>
    <property type="evidence" value="ECO:0007669"/>
    <property type="project" value="UniProtKB-KW"/>
</dbReference>
<dbReference type="PROSITE" id="PS50404">
    <property type="entry name" value="GST_NTER"/>
    <property type="match status" value="1"/>
</dbReference>
<dbReference type="PANTHER" id="PTHR44051">
    <property type="entry name" value="GLUTATHIONE S-TRANSFERASE-RELATED"/>
    <property type="match status" value="1"/>
</dbReference>
<dbReference type="SUPFAM" id="SSF52833">
    <property type="entry name" value="Thioredoxin-like"/>
    <property type="match status" value="1"/>
</dbReference>
<dbReference type="InterPro" id="IPR036282">
    <property type="entry name" value="Glutathione-S-Trfase_C_sf"/>
</dbReference>
<dbReference type="PROSITE" id="PS50405">
    <property type="entry name" value="GST_CTER"/>
    <property type="match status" value="1"/>
</dbReference>
<dbReference type="SFLD" id="SFLDS00019">
    <property type="entry name" value="Glutathione_Transferase_(cytos"/>
    <property type="match status" value="1"/>
</dbReference>
<gene>
    <name evidence="3" type="ORF">SSA02_00120</name>
</gene>